<evidence type="ECO:0000313" key="9">
    <source>
        <dbReference type="Proteomes" id="UP001153269"/>
    </source>
</evidence>
<evidence type="ECO:0000256" key="2">
    <source>
        <dbReference type="ARBA" id="ARBA00022676"/>
    </source>
</evidence>
<dbReference type="Pfam" id="PF01661">
    <property type="entry name" value="Macro"/>
    <property type="match status" value="1"/>
</dbReference>
<feature type="compositionally biased region" description="Gly residues" evidence="6">
    <location>
        <begin position="290"/>
        <end position="306"/>
    </location>
</feature>
<proteinExistence type="predicted"/>
<protein>
    <recommendedName>
        <fullName evidence="7">Macro domain-containing protein</fullName>
    </recommendedName>
</protein>
<dbReference type="Proteomes" id="UP001153269">
    <property type="component" value="Unassembled WGS sequence"/>
</dbReference>
<dbReference type="AlphaFoldDB" id="A0A9N7TV74"/>
<name>A0A9N7TV74_PLEPL</name>
<dbReference type="CDD" id="cd02907">
    <property type="entry name" value="Macro_Af1521_BAL-like"/>
    <property type="match status" value="1"/>
</dbReference>
<dbReference type="InterPro" id="IPR052056">
    <property type="entry name" value="Mono-ARTD/PARP"/>
</dbReference>
<evidence type="ECO:0000256" key="5">
    <source>
        <dbReference type="ARBA" id="ARBA00023242"/>
    </source>
</evidence>
<dbReference type="SUPFAM" id="SSF52949">
    <property type="entry name" value="Macro domain-like"/>
    <property type="match status" value="2"/>
</dbReference>
<dbReference type="GO" id="GO:1990404">
    <property type="term" value="F:NAD+-protein mono-ADP-ribosyltransferase activity"/>
    <property type="evidence" value="ECO:0007669"/>
    <property type="project" value="TreeGrafter"/>
</dbReference>
<evidence type="ECO:0000256" key="1">
    <source>
        <dbReference type="ARBA" id="ARBA00004123"/>
    </source>
</evidence>
<dbReference type="GO" id="GO:0003950">
    <property type="term" value="F:NAD+ poly-ADP-ribosyltransferase activity"/>
    <property type="evidence" value="ECO:0007669"/>
    <property type="project" value="TreeGrafter"/>
</dbReference>
<comment type="caution">
    <text evidence="8">The sequence shown here is derived from an EMBL/GenBank/DDBJ whole genome shotgun (WGS) entry which is preliminary data.</text>
</comment>
<feature type="domain" description="Macro" evidence="7">
    <location>
        <begin position="87"/>
        <end position="278"/>
    </location>
</feature>
<dbReference type="Gene3D" id="3.90.228.10">
    <property type="match status" value="1"/>
</dbReference>
<dbReference type="SMART" id="SM00506">
    <property type="entry name" value="A1pp"/>
    <property type="match status" value="1"/>
</dbReference>
<evidence type="ECO:0000256" key="3">
    <source>
        <dbReference type="ARBA" id="ARBA00022679"/>
    </source>
</evidence>
<dbReference type="GO" id="GO:0060335">
    <property type="term" value="P:positive regulation of type II interferon-mediated signaling pathway"/>
    <property type="evidence" value="ECO:0007669"/>
    <property type="project" value="TreeGrafter"/>
</dbReference>
<keyword evidence="3" id="KW-0808">Transferase</keyword>
<sequence>MSAVRDCFCRCLPVTFCLVSCTKQIYLGAMAGNRIIPLQGPSVDIVRDCGPSLVDILHSKFGCMAIIEGIASESVPTLVQQKTGVTEKRFAGMLSAGIKLSVWKADLTNIGVDAVVNAANIKLQHFGGLARALSNKGGPQIQKDSDDYIRWNGELKTGDAIVCDPGFLQCKKLIHAVGPDLPYNPSRYDISQAKLLLQKAIRSILDRVKEYHVKTVAIPAISSGLFNFPLPLCADTIVSTVIEYYEKSSTQHLPEEILLVNHDDPSVKEMERACCEQLSQKTNSMNSKGAGAGAGKGAGKGAAAGKGAGKGAGAGAGAAKSSSHTVQFRNIQLTLKWGRIEEQETDVIVNTASSNRNVLFSSVLDCLYIAVSNKHRSIAFPAIGTGGHGLGKTQVAEVMIEAVKVFDKKSPQTLEVHFVIFPSEVETYKAFETAMRSFQQKAPDPGFTQASEHRDHFLVSKPAAAPQISLHGSAESMLEADRWLWCLFEKTDTTVTIRNNFILCLGEEEHLQLTRLSTKKNINFKESFNKGQADITVKGDSREEIVVATLKVEVMLCNIQREFVKKEERAILPSSIEKVTFERTPVDIHNDLFSERGSVLTKEGLRMLKLEKVENPTLRKTFDIKKQQLQCSTQRTMLQLIPSQFCKMVSHIGFHAEYAPPADPAYGEGIYFAGTVRKALEVWKERNEAYLYLVEAEVLTGNSTPGRPGLILPDVGTHPQIFESVSGGPDLSVIFSGYQALPTYIITCVVD</sequence>
<dbReference type="GO" id="GO:0070212">
    <property type="term" value="P:protein poly-ADP-ribosylation"/>
    <property type="evidence" value="ECO:0007669"/>
    <property type="project" value="TreeGrafter"/>
</dbReference>
<evidence type="ECO:0000259" key="7">
    <source>
        <dbReference type="PROSITE" id="PS51154"/>
    </source>
</evidence>
<accession>A0A9N7TV74</accession>
<keyword evidence="4" id="KW-0520">NAD</keyword>
<evidence type="ECO:0000256" key="6">
    <source>
        <dbReference type="SAM" id="MobiDB-lite"/>
    </source>
</evidence>
<dbReference type="GO" id="GO:0003714">
    <property type="term" value="F:transcription corepressor activity"/>
    <property type="evidence" value="ECO:0007669"/>
    <property type="project" value="TreeGrafter"/>
</dbReference>
<evidence type="ECO:0000256" key="4">
    <source>
        <dbReference type="ARBA" id="ARBA00023027"/>
    </source>
</evidence>
<gene>
    <name evidence="8" type="ORF">PLEPLA_LOCUS6996</name>
</gene>
<dbReference type="PANTHER" id="PTHR14453:SF70">
    <property type="entry name" value="PROTEIN MONO-ADP-RIBOSYLTRANSFERASE PARP9"/>
    <property type="match status" value="1"/>
</dbReference>
<evidence type="ECO:0000313" key="8">
    <source>
        <dbReference type="EMBL" id="CAB1419168.1"/>
    </source>
</evidence>
<dbReference type="GO" id="GO:0005737">
    <property type="term" value="C:cytoplasm"/>
    <property type="evidence" value="ECO:0007669"/>
    <property type="project" value="TreeGrafter"/>
</dbReference>
<dbReference type="SUPFAM" id="SSF56399">
    <property type="entry name" value="ADP-ribosylation"/>
    <property type="match status" value="1"/>
</dbReference>
<dbReference type="PROSITE" id="PS51154">
    <property type="entry name" value="MACRO"/>
    <property type="match status" value="1"/>
</dbReference>
<feature type="region of interest" description="Disordered" evidence="6">
    <location>
        <begin position="283"/>
        <end position="306"/>
    </location>
</feature>
<dbReference type="PANTHER" id="PTHR14453">
    <property type="entry name" value="PARP/ZINC FINGER CCCH TYPE DOMAIN CONTAINING PROTEIN"/>
    <property type="match status" value="1"/>
</dbReference>
<dbReference type="GO" id="GO:0010629">
    <property type="term" value="P:negative regulation of gene expression"/>
    <property type="evidence" value="ECO:0007669"/>
    <property type="project" value="TreeGrafter"/>
</dbReference>
<reference evidence="8" key="1">
    <citation type="submission" date="2020-03" db="EMBL/GenBank/DDBJ databases">
        <authorList>
            <person name="Weist P."/>
        </authorList>
    </citation>
    <scope>NUCLEOTIDE SEQUENCE</scope>
</reference>
<keyword evidence="2" id="KW-0328">Glycosyltransferase</keyword>
<keyword evidence="5" id="KW-0539">Nucleus</keyword>
<comment type="subcellular location">
    <subcellularLocation>
        <location evidence="1">Nucleus</location>
    </subcellularLocation>
</comment>
<organism evidence="8 9">
    <name type="scientific">Pleuronectes platessa</name>
    <name type="common">European plaice</name>
    <dbReference type="NCBI Taxonomy" id="8262"/>
    <lineage>
        <taxon>Eukaryota</taxon>
        <taxon>Metazoa</taxon>
        <taxon>Chordata</taxon>
        <taxon>Craniata</taxon>
        <taxon>Vertebrata</taxon>
        <taxon>Euteleostomi</taxon>
        <taxon>Actinopterygii</taxon>
        <taxon>Neopterygii</taxon>
        <taxon>Teleostei</taxon>
        <taxon>Neoteleostei</taxon>
        <taxon>Acanthomorphata</taxon>
        <taxon>Carangaria</taxon>
        <taxon>Pleuronectiformes</taxon>
        <taxon>Pleuronectoidei</taxon>
        <taxon>Pleuronectidae</taxon>
        <taxon>Pleuronectes</taxon>
    </lineage>
</organism>
<dbReference type="GO" id="GO:0005634">
    <property type="term" value="C:nucleus"/>
    <property type="evidence" value="ECO:0007669"/>
    <property type="project" value="UniProtKB-SubCell"/>
</dbReference>
<keyword evidence="9" id="KW-1185">Reference proteome</keyword>
<dbReference type="InterPro" id="IPR043472">
    <property type="entry name" value="Macro_dom-like"/>
</dbReference>
<dbReference type="Gene3D" id="3.40.220.10">
    <property type="entry name" value="Leucine Aminopeptidase, subunit E, domain 1"/>
    <property type="match status" value="2"/>
</dbReference>
<dbReference type="GO" id="GO:0044389">
    <property type="term" value="F:ubiquitin-like protein ligase binding"/>
    <property type="evidence" value="ECO:0007669"/>
    <property type="project" value="TreeGrafter"/>
</dbReference>
<dbReference type="InterPro" id="IPR002589">
    <property type="entry name" value="Macro_dom"/>
</dbReference>
<dbReference type="EMBL" id="CADEAL010000369">
    <property type="protein sequence ID" value="CAB1419168.1"/>
    <property type="molecule type" value="Genomic_DNA"/>
</dbReference>